<evidence type="ECO:0000313" key="1">
    <source>
        <dbReference type="EMBL" id="KAK9710093.1"/>
    </source>
</evidence>
<keyword evidence="2" id="KW-1185">Reference proteome</keyword>
<protein>
    <submittedName>
        <fullName evidence="1">Uncharacterized protein</fullName>
    </submittedName>
</protein>
<dbReference type="AlphaFoldDB" id="A0AAW1JYL2"/>
<comment type="caution">
    <text evidence="1">The sequence shown here is derived from an EMBL/GenBank/DDBJ whole genome shotgun (WGS) entry which is preliminary data.</text>
</comment>
<dbReference type="EMBL" id="JASPKY010000298">
    <property type="protein sequence ID" value="KAK9710093.1"/>
    <property type="molecule type" value="Genomic_DNA"/>
</dbReference>
<name>A0AAW1JYL2_POPJA</name>
<dbReference type="Proteomes" id="UP001458880">
    <property type="component" value="Unassembled WGS sequence"/>
</dbReference>
<evidence type="ECO:0000313" key="2">
    <source>
        <dbReference type="Proteomes" id="UP001458880"/>
    </source>
</evidence>
<reference evidence="1 2" key="1">
    <citation type="journal article" date="2024" name="BMC Genomics">
        <title>De novo assembly and annotation of Popillia japonica's genome with initial clues to its potential as an invasive pest.</title>
        <authorList>
            <person name="Cucini C."/>
            <person name="Boschi S."/>
            <person name="Funari R."/>
            <person name="Cardaioli E."/>
            <person name="Iannotti N."/>
            <person name="Marturano G."/>
            <person name="Paoli F."/>
            <person name="Bruttini M."/>
            <person name="Carapelli A."/>
            <person name="Frati F."/>
            <person name="Nardi F."/>
        </authorList>
    </citation>
    <scope>NUCLEOTIDE SEQUENCE [LARGE SCALE GENOMIC DNA]</scope>
    <source>
        <strain evidence="1">DMR45628</strain>
    </source>
</reference>
<organism evidence="1 2">
    <name type="scientific">Popillia japonica</name>
    <name type="common">Japanese beetle</name>
    <dbReference type="NCBI Taxonomy" id="7064"/>
    <lineage>
        <taxon>Eukaryota</taxon>
        <taxon>Metazoa</taxon>
        <taxon>Ecdysozoa</taxon>
        <taxon>Arthropoda</taxon>
        <taxon>Hexapoda</taxon>
        <taxon>Insecta</taxon>
        <taxon>Pterygota</taxon>
        <taxon>Neoptera</taxon>
        <taxon>Endopterygota</taxon>
        <taxon>Coleoptera</taxon>
        <taxon>Polyphaga</taxon>
        <taxon>Scarabaeiformia</taxon>
        <taxon>Scarabaeidae</taxon>
        <taxon>Rutelinae</taxon>
        <taxon>Popillia</taxon>
    </lineage>
</organism>
<sequence length="114" mass="12815">MRCSADPIEKAQFRQKLDLHQRKADRARMVIKDDNVKSQEPSPINTVISIDLEQILVIPTLTHSQMFYSRQMSCYNLGIHISDNSSAHMCLWNESTTGRGGNEVASAILNVLQG</sequence>
<proteinExistence type="predicted"/>
<accession>A0AAW1JYL2</accession>
<gene>
    <name evidence="1" type="ORF">QE152_g26234</name>
</gene>